<organism evidence="1 2">
    <name type="scientific">Melastoma candidum</name>
    <dbReference type="NCBI Taxonomy" id="119954"/>
    <lineage>
        <taxon>Eukaryota</taxon>
        <taxon>Viridiplantae</taxon>
        <taxon>Streptophyta</taxon>
        <taxon>Embryophyta</taxon>
        <taxon>Tracheophyta</taxon>
        <taxon>Spermatophyta</taxon>
        <taxon>Magnoliopsida</taxon>
        <taxon>eudicotyledons</taxon>
        <taxon>Gunneridae</taxon>
        <taxon>Pentapetalae</taxon>
        <taxon>rosids</taxon>
        <taxon>malvids</taxon>
        <taxon>Myrtales</taxon>
        <taxon>Melastomataceae</taxon>
        <taxon>Melastomatoideae</taxon>
        <taxon>Melastomateae</taxon>
        <taxon>Melastoma</taxon>
    </lineage>
</organism>
<gene>
    <name evidence="1" type="ORF">MLD38_029673</name>
</gene>
<proteinExistence type="predicted"/>
<sequence length="233" mass="26865">MFEARSCASVQTLLLPASGILNDTGFQFVQVIRMFRQLHLFEEYQLRVRRLVGVERTQKLVSQSIVLITVCGNDFVNNYLLVSNLPRSGQFLIPEYVLFLIPEYKKLFFSLFCRRRLYNLGARRVLVMGTGPLGCVPAELALRSRNRECSAELQQASELHNPQLRQMLNELNRGYDADIFIYADCQIRAKFECCGQGPYDGLVYALRHRIRVPTEINIYSGILSIHLRRRVNS</sequence>
<keyword evidence="2" id="KW-1185">Reference proteome</keyword>
<comment type="caution">
    <text evidence="1">The sequence shown here is derived from an EMBL/GenBank/DDBJ whole genome shotgun (WGS) entry which is preliminary data.</text>
</comment>
<evidence type="ECO:0000313" key="1">
    <source>
        <dbReference type="EMBL" id="KAI4331486.1"/>
    </source>
</evidence>
<accession>A0ACB9N8M3</accession>
<reference evidence="2" key="1">
    <citation type="journal article" date="2023" name="Front. Plant Sci.">
        <title>Chromosomal-level genome assembly of Melastoma candidum provides insights into trichome evolution.</title>
        <authorList>
            <person name="Zhong Y."/>
            <person name="Wu W."/>
            <person name="Sun C."/>
            <person name="Zou P."/>
            <person name="Liu Y."/>
            <person name="Dai S."/>
            <person name="Zhou R."/>
        </authorList>
    </citation>
    <scope>NUCLEOTIDE SEQUENCE [LARGE SCALE GENOMIC DNA]</scope>
</reference>
<dbReference type="Proteomes" id="UP001057402">
    <property type="component" value="Chromosome 8"/>
</dbReference>
<evidence type="ECO:0000313" key="2">
    <source>
        <dbReference type="Proteomes" id="UP001057402"/>
    </source>
</evidence>
<protein>
    <submittedName>
        <fullName evidence="1">Uncharacterized protein</fullName>
    </submittedName>
</protein>
<dbReference type="EMBL" id="CM042887">
    <property type="protein sequence ID" value="KAI4331486.1"/>
    <property type="molecule type" value="Genomic_DNA"/>
</dbReference>
<name>A0ACB9N8M3_9MYRT</name>